<accession>A0A515D6R1</accession>
<comment type="similarity">
    <text evidence="1">Belongs to the leucine-binding protein family.</text>
</comment>
<dbReference type="KEGG" id="rhf:EUB48_01400"/>
<dbReference type="Gene3D" id="3.40.50.2300">
    <property type="match status" value="2"/>
</dbReference>
<reference evidence="5 6" key="1">
    <citation type="submission" date="2019-01" db="EMBL/GenBank/DDBJ databases">
        <title>Genomic insights into a novel species Rhodoferax sp.</title>
        <authorList>
            <person name="Jin L."/>
        </authorList>
    </citation>
    <scope>NUCLEOTIDE SEQUENCE [LARGE SCALE GENOMIC DNA]</scope>
    <source>
        <strain evidence="5 6">CHu59-6-5</strain>
    </source>
</reference>
<organism evidence="5 6">
    <name type="scientific">Rhodoferax sediminis</name>
    <dbReference type="NCBI Taxonomy" id="2509614"/>
    <lineage>
        <taxon>Bacteria</taxon>
        <taxon>Pseudomonadati</taxon>
        <taxon>Pseudomonadota</taxon>
        <taxon>Betaproteobacteria</taxon>
        <taxon>Burkholderiales</taxon>
        <taxon>Comamonadaceae</taxon>
        <taxon>Rhodoferax</taxon>
    </lineage>
</organism>
<dbReference type="PANTHER" id="PTHR47235:SF1">
    <property type="entry name" value="BLR6548 PROTEIN"/>
    <property type="match status" value="1"/>
</dbReference>
<gene>
    <name evidence="5" type="ORF">EUB48_01400</name>
</gene>
<feature type="domain" description="Leucine-binding protein" evidence="4">
    <location>
        <begin position="30"/>
        <end position="356"/>
    </location>
</feature>
<dbReference type="Proteomes" id="UP000316798">
    <property type="component" value="Chromosome"/>
</dbReference>
<dbReference type="SUPFAM" id="SSF53822">
    <property type="entry name" value="Periplasmic binding protein-like I"/>
    <property type="match status" value="1"/>
</dbReference>
<dbReference type="RefSeq" id="WP_142817232.1">
    <property type="nucleotide sequence ID" value="NZ_CP035503.1"/>
</dbReference>
<dbReference type="CDD" id="cd06326">
    <property type="entry name" value="PBP1_ABC_ligand_binding-like"/>
    <property type="match status" value="1"/>
</dbReference>
<sequence>MNRRNVFACLASALPWAGAFGAEPAQTGDIVVGQIGPFTVLPAPDPKELNEGFKACFRELNARGGINGRKVSLFELDDAYSFEGFRKQLPVALARKPVALLSPVGSATLKGVLDARLLDDANIIIINAVPGAEVLRSPGHPKLFHIRAGDQQQIHKIVEHAKTLTIKSMGVLYQNIPIGTSGFAAAQEAAAELGDIRITGFKSTSEAGAIAEAAKAMAQANVQSGLVVGPPKFMGDGVAALRHAGVSQQLFTLSYIPGPALLKAAGEGARGVGIAQTFPNPMGSVLPLQREFRSAMKKAYPAMTSYTTFHMEGYVTARVFVEAASRAKRMTPEGIAQALRDMGELDLGGFRVNFSKSNIGSNFVDIGVVLADGKLMY</sequence>
<dbReference type="OrthoDB" id="8877358at2"/>
<feature type="chain" id="PRO_5022215614" evidence="3">
    <location>
        <begin position="22"/>
        <end position="377"/>
    </location>
</feature>
<dbReference type="PANTHER" id="PTHR47235">
    <property type="entry name" value="BLR6548 PROTEIN"/>
    <property type="match status" value="1"/>
</dbReference>
<dbReference type="EMBL" id="CP035503">
    <property type="protein sequence ID" value="QDL36100.1"/>
    <property type="molecule type" value="Genomic_DNA"/>
</dbReference>
<keyword evidence="2 3" id="KW-0732">Signal</keyword>
<dbReference type="Pfam" id="PF13458">
    <property type="entry name" value="Peripla_BP_6"/>
    <property type="match status" value="1"/>
</dbReference>
<keyword evidence="6" id="KW-1185">Reference proteome</keyword>
<evidence type="ECO:0000256" key="1">
    <source>
        <dbReference type="ARBA" id="ARBA00010062"/>
    </source>
</evidence>
<dbReference type="AlphaFoldDB" id="A0A515D6R1"/>
<evidence type="ECO:0000313" key="5">
    <source>
        <dbReference type="EMBL" id="QDL36100.1"/>
    </source>
</evidence>
<dbReference type="InterPro" id="IPR028082">
    <property type="entry name" value="Peripla_BP_I"/>
</dbReference>
<name>A0A515D6R1_9BURK</name>
<evidence type="ECO:0000259" key="4">
    <source>
        <dbReference type="Pfam" id="PF13458"/>
    </source>
</evidence>
<evidence type="ECO:0000313" key="6">
    <source>
        <dbReference type="Proteomes" id="UP000316798"/>
    </source>
</evidence>
<dbReference type="InterPro" id="IPR028081">
    <property type="entry name" value="Leu-bd"/>
</dbReference>
<proteinExistence type="inferred from homology"/>
<evidence type="ECO:0000256" key="3">
    <source>
        <dbReference type="SAM" id="SignalP"/>
    </source>
</evidence>
<evidence type="ECO:0000256" key="2">
    <source>
        <dbReference type="ARBA" id="ARBA00022729"/>
    </source>
</evidence>
<protein>
    <submittedName>
        <fullName evidence="5">ABC transporter substrate-binding protein</fullName>
    </submittedName>
</protein>
<feature type="signal peptide" evidence="3">
    <location>
        <begin position="1"/>
        <end position="21"/>
    </location>
</feature>